<dbReference type="PANTHER" id="PTHR35800">
    <property type="entry name" value="PROTEIN JAG"/>
    <property type="match status" value="1"/>
</dbReference>
<dbReference type="Proteomes" id="UP000037269">
    <property type="component" value="Unassembled WGS sequence"/>
</dbReference>
<evidence type="ECO:0000313" key="11">
    <source>
        <dbReference type="Proteomes" id="UP000182836"/>
    </source>
</evidence>
<feature type="region of interest" description="Jag_N domain" evidence="6">
    <location>
        <begin position="5"/>
        <end position="55"/>
    </location>
</feature>
<keyword evidence="1 6" id="KW-0963">Cytoplasm</keyword>
<evidence type="ECO:0000256" key="3">
    <source>
        <dbReference type="ARBA" id="ARBA00022960"/>
    </source>
</evidence>
<dbReference type="EMBL" id="LGUG01000005">
    <property type="protein sequence ID" value="KON93160.1"/>
    <property type="molecule type" value="Genomic_DNA"/>
</dbReference>
<dbReference type="InterPro" id="IPR034079">
    <property type="entry name" value="R3H_KhpB"/>
</dbReference>
<dbReference type="SMART" id="SM00393">
    <property type="entry name" value="R3H"/>
    <property type="match status" value="1"/>
</dbReference>
<dbReference type="GO" id="GO:0003723">
    <property type="term" value="F:RNA binding"/>
    <property type="evidence" value="ECO:0007669"/>
    <property type="project" value="UniProtKB-UniRule"/>
</dbReference>
<gene>
    <name evidence="6" type="primary">khpB</name>
    <name evidence="6" type="synonym">eloR</name>
    <name evidence="8" type="ORF">AF333_26225</name>
    <name evidence="9" type="ORF">SAMN04487909_14243</name>
</gene>
<dbReference type="InterPro" id="IPR036867">
    <property type="entry name" value="R3H_dom_sf"/>
</dbReference>
<comment type="subunit">
    <text evidence="6">Forms a complex with KhpA.</text>
</comment>
<keyword evidence="4 6" id="KW-0143">Chaperone</keyword>
<dbReference type="InterPro" id="IPR001374">
    <property type="entry name" value="R3H_dom"/>
</dbReference>
<dbReference type="InterPro" id="IPR039247">
    <property type="entry name" value="KhpB"/>
</dbReference>
<evidence type="ECO:0000256" key="2">
    <source>
        <dbReference type="ARBA" id="ARBA00022884"/>
    </source>
</evidence>
<dbReference type="PANTHER" id="PTHR35800:SF1">
    <property type="entry name" value="RNA-BINDING PROTEIN KHPB"/>
    <property type="match status" value="1"/>
</dbReference>
<evidence type="ECO:0000256" key="5">
    <source>
        <dbReference type="ARBA" id="ARBA00023316"/>
    </source>
</evidence>
<dbReference type="RefSeq" id="WP_043068399.1">
    <property type="nucleotide sequence ID" value="NZ_BJOA01000216.1"/>
</dbReference>
<accession>A0A0D1XW73</accession>
<dbReference type="CDD" id="cd02414">
    <property type="entry name" value="KH-II_Jag"/>
    <property type="match status" value="1"/>
</dbReference>
<keyword evidence="10" id="KW-1185">Reference proteome</keyword>
<feature type="domain" description="R3H" evidence="7">
    <location>
        <begin position="186"/>
        <end position="252"/>
    </location>
</feature>
<dbReference type="Pfam" id="PF13083">
    <property type="entry name" value="KH_KhpA-B"/>
    <property type="match status" value="1"/>
</dbReference>
<dbReference type="InterPro" id="IPR032782">
    <property type="entry name" value="KhpB_N"/>
</dbReference>
<protein>
    <recommendedName>
        <fullName evidence="6">RNA-binding protein KhpB</fullName>
    </recommendedName>
    <alternativeName>
        <fullName evidence="6">RNA-binding protein EloR</fullName>
    </alternativeName>
</protein>
<comment type="domain">
    <text evidence="6">Has an N-terminal Jag-N domain and 2 RNA-binding domains (KH and R3H).</text>
</comment>
<keyword evidence="2 6" id="KW-0694">RNA-binding</keyword>
<dbReference type="NCBIfam" id="NF041568">
    <property type="entry name" value="Jag_EloR"/>
    <property type="match status" value="1"/>
</dbReference>
<dbReference type="InterPro" id="IPR015946">
    <property type="entry name" value="KH_dom-like_a/b"/>
</dbReference>
<dbReference type="AlphaFoldDB" id="A0A0D1XW73"/>
<reference evidence="9 11" key="2">
    <citation type="submission" date="2016-10" db="EMBL/GenBank/DDBJ databases">
        <authorList>
            <person name="de Groot N.N."/>
        </authorList>
    </citation>
    <scope>NUCLEOTIDE SEQUENCE [LARGE SCALE GENOMIC DNA]</scope>
    <source>
        <strain evidence="9 11">DSM 2895</strain>
    </source>
</reference>
<dbReference type="STRING" id="47500.AF333_26225"/>
<sequence>MKKVTATGKTVEDAIQSALQQLQSTRDMVTYHVLEEPSKGFFGLIGVRDAKVEVILQDKPADNEDMAVVQESSASEPVPEPELATAVSLPEEETEDLLIRAAKVDAIRQGKAFLEEVLATMGLDIEVEEQTQDGNPVFIINGSGLGLIIGRRGQTLDSLQYLVNVVANRHADKRVRIVLDAENYRAKRKEALGQLADRMASQVARTRKPVRLEPMNPAERKVIHSRLQKHPKVETFSEGTEPYRRVVIAIKK</sequence>
<dbReference type="GO" id="GO:0009252">
    <property type="term" value="P:peptidoglycan biosynthetic process"/>
    <property type="evidence" value="ECO:0007669"/>
    <property type="project" value="UniProtKB-UniRule"/>
</dbReference>
<dbReference type="PROSITE" id="PS51061">
    <property type="entry name" value="R3H"/>
    <property type="match status" value="1"/>
</dbReference>
<organism evidence="8 10">
    <name type="scientific">Aneurinibacillus migulanus</name>
    <name type="common">Bacillus migulanus</name>
    <dbReference type="NCBI Taxonomy" id="47500"/>
    <lineage>
        <taxon>Bacteria</taxon>
        <taxon>Bacillati</taxon>
        <taxon>Bacillota</taxon>
        <taxon>Bacilli</taxon>
        <taxon>Bacillales</taxon>
        <taxon>Paenibacillaceae</taxon>
        <taxon>Aneurinibacillus group</taxon>
        <taxon>Aneurinibacillus</taxon>
    </lineage>
</organism>
<dbReference type="PATRIC" id="fig|47500.8.peg.3929"/>
<dbReference type="CDD" id="cd02644">
    <property type="entry name" value="R3H_jag"/>
    <property type="match status" value="1"/>
</dbReference>
<dbReference type="GeneID" id="42308624"/>
<dbReference type="HAMAP" id="MF_00867">
    <property type="entry name" value="KhpB"/>
    <property type="match status" value="1"/>
</dbReference>
<comment type="function">
    <text evidence="6">A probable RNA chaperone. Forms a complex with KhpA which binds to cellular RNA and controls its expression. Plays a role in peptidoglycan (PG) homeostasis and cell length regulation.</text>
</comment>
<dbReference type="InterPro" id="IPR038247">
    <property type="entry name" value="Jag_N_dom_sf"/>
</dbReference>
<proteinExistence type="inferred from homology"/>
<dbReference type="EMBL" id="FNED01000042">
    <property type="protein sequence ID" value="SDK18544.1"/>
    <property type="molecule type" value="Genomic_DNA"/>
</dbReference>
<dbReference type="Proteomes" id="UP000182836">
    <property type="component" value="Unassembled WGS sequence"/>
</dbReference>
<reference evidence="8 10" key="1">
    <citation type="submission" date="2015-07" db="EMBL/GenBank/DDBJ databases">
        <title>Fjat-14205 dsm 2895.</title>
        <authorList>
            <person name="Liu B."/>
            <person name="Wang J."/>
            <person name="Zhu Y."/>
            <person name="Liu G."/>
            <person name="Chen Q."/>
            <person name="Chen Z."/>
            <person name="Lan J."/>
            <person name="Che J."/>
            <person name="Ge C."/>
            <person name="Shi H."/>
            <person name="Pan Z."/>
            <person name="Liu X."/>
        </authorList>
    </citation>
    <scope>NUCLEOTIDE SEQUENCE [LARGE SCALE GENOMIC DNA]</scope>
    <source>
        <strain evidence="8 10">DSM 2895</strain>
    </source>
</reference>
<dbReference type="InterPro" id="IPR038008">
    <property type="entry name" value="Jag_KH"/>
</dbReference>
<dbReference type="Gene3D" id="3.30.1370.50">
    <property type="entry name" value="R3H-like domain"/>
    <property type="match status" value="1"/>
</dbReference>
<evidence type="ECO:0000256" key="1">
    <source>
        <dbReference type="ARBA" id="ARBA00022490"/>
    </source>
</evidence>
<dbReference type="Gene3D" id="3.30.300.20">
    <property type="match status" value="1"/>
</dbReference>
<name>A0A0D1XW73_ANEMI</name>
<keyword evidence="3 6" id="KW-0133">Cell shape</keyword>
<comment type="subcellular location">
    <subcellularLocation>
        <location evidence="6">Cytoplasm</location>
    </subcellularLocation>
</comment>
<dbReference type="Pfam" id="PF14804">
    <property type="entry name" value="Jag_N"/>
    <property type="match status" value="1"/>
</dbReference>
<dbReference type="SMART" id="SM01245">
    <property type="entry name" value="Jag_N"/>
    <property type="match status" value="1"/>
</dbReference>
<evidence type="ECO:0000256" key="6">
    <source>
        <dbReference type="HAMAP-Rule" id="MF_00867"/>
    </source>
</evidence>
<evidence type="ECO:0000259" key="7">
    <source>
        <dbReference type="PROSITE" id="PS51061"/>
    </source>
</evidence>
<keyword evidence="5 6" id="KW-0961">Cell wall biogenesis/degradation</keyword>
<dbReference type="GO" id="GO:0008360">
    <property type="term" value="P:regulation of cell shape"/>
    <property type="evidence" value="ECO:0007669"/>
    <property type="project" value="UniProtKB-KW"/>
</dbReference>
<dbReference type="SUPFAM" id="SSF82708">
    <property type="entry name" value="R3H domain"/>
    <property type="match status" value="1"/>
</dbReference>
<evidence type="ECO:0000313" key="8">
    <source>
        <dbReference type="EMBL" id="KON93160.1"/>
    </source>
</evidence>
<dbReference type="GO" id="GO:0071555">
    <property type="term" value="P:cell wall organization"/>
    <property type="evidence" value="ECO:0007669"/>
    <property type="project" value="UniProtKB-KW"/>
</dbReference>
<evidence type="ECO:0000256" key="4">
    <source>
        <dbReference type="ARBA" id="ARBA00023186"/>
    </source>
</evidence>
<evidence type="ECO:0000313" key="9">
    <source>
        <dbReference type="EMBL" id="SDK18544.1"/>
    </source>
</evidence>
<dbReference type="GO" id="GO:0005737">
    <property type="term" value="C:cytoplasm"/>
    <property type="evidence" value="ECO:0007669"/>
    <property type="project" value="UniProtKB-SubCell"/>
</dbReference>
<dbReference type="Gene3D" id="3.30.30.80">
    <property type="entry name" value="probable RNA-binding protein from clostridium symbiosum atcc 14940"/>
    <property type="match status" value="1"/>
</dbReference>
<evidence type="ECO:0000313" key="10">
    <source>
        <dbReference type="Proteomes" id="UP000037269"/>
    </source>
</evidence>
<comment type="similarity">
    <text evidence="6">Belongs to the KhpB RNA-binding protein family.</text>
</comment>
<dbReference type="OrthoDB" id="9794483at2"/>
<dbReference type="Pfam" id="PF01424">
    <property type="entry name" value="R3H"/>
    <property type="match status" value="1"/>
</dbReference>